<dbReference type="RefSeq" id="WP_189189330.1">
    <property type="nucleotide sequence ID" value="NZ_BMMM01000012.1"/>
</dbReference>
<evidence type="ECO:0000313" key="5">
    <source>
        <dbReference type="EMBL" id="GGN78329.1"/>
    </source>
</evidence>
<dbReference type="InterPro" id="IPR001764">
    <property type="entry name" value="Glyco_hydro_3_N"/>
</dbReference>
<dbReference type="GO" id="GO:0004553">
    <property type="term" value="F:hydrolase activity, hydrolyzing O-glycosyl compounds"/>
    <property type="evidence" value="ECO:0007669"/>
    <property type="project" value="InterPro"/>
</dbReference>
<dbReference type="GO" id="GO:0005975">
    <property type="term" value="P:carbohydrate metabolic process"/>
    <property type="evidence" value="ECO:0007669"/>
    <property type="project" value="InterPro"/>
</dbReference>
<keyword evidence="6" id="KW-1185">Reference proteome</keyword>
<feature type="domain" description="Glycoside hydrolase family 3 N-terminal" evidence="4">
    <location>
        <begin position="46"/>
        <end position="337"/>
    </location>
</feature>
<evidence type="ECO:0000259" key="4">
    <source>
        <dbReference type="Pfam" id="PF00933"/>
    </source>
</evidence>
<dbReference type="GO" id="GO:0009254">
    <property type="term" value="P:peptidoglycan turnover"/>
    <property type="evidence" value="ECO:0007669"/>
    <property type="project" value="TreeGrafter"/>
</dbReference>
<keyword evidence="2 5" id="KW-0378">Hydrolase</keyword>
<name>A0A917Y8K3_9ACTN</name>
<dbReference type="AlphaFoldDB" id="A0A917Y8K3"/>
<sequence length="531" mass="53880">MTTLASGTAASNSEKDGLTRDALTVLQPGFTGTTAPDWLLRRLGEGLASVGLFGRNIDSPGQLAALTAQLRAERDDVLVAIDEEGGDVTRLEVRTGSSFPGNHALGAVDDVSLTRDVAFELGRRLAACGVNLNWAPSADVNSNPGNPVIGVRSFGADTDLVARHTAAYVTGLQAAGVAACTKHFPGHGDTAVDSHHALPRIDAELSVLEGRELAPFRAAIAAGTRAVMSAHILVPALDPDRPATLSRRILTGLLREELGYEGLIVTDGMEMQAIAATYGIERGSVLAIAAGADAICVGGGLADDDTVRRLRDALVSAVRTGELPEERLADAASRVRELARWTASSGAARAGGGAGAFVGGAGAGAGAGAGTGAGAEAGAGASDRVEVGLVAARRALTVTHSETYAPLTEAPYVAALTPVANIAVGDETPWGVAAELARLLPGTETGSFTGEKAGPSALAAAGPRRIVAVVRDEHRHPWMAAALDTLLAARPDTVVVEMGVPQSSPRGALHIATHGAARVCGRAAAEVITGA</sequence>
<comment type="caution">
    <text evidence="5">The sequence shown here is derived from an EMBL/GenBank/DDBJ whole genome shotgun (WGS) entry which is preliminary data.</text>
</comment>
<organism evidence="5 6">
    <name type="scientific">Streptomyces albiflavescens</name>
    <dbReference type="NCBI Taxonomy" id="1623582"/>
    <lineage>
        <taxon>Bacteria</taxon>
        <taxon>Bacillati</taxon>
        <taxon>Actinomycetota</taxon>
        <taxon>Actinomycetes</taxon>
        <taxon>Kitasatosporales</taxon>
        <taxon>Streptomycetaceae</taxon>
        <taxon>Streptomyces</taxon>
    </lineage>
</organism>
<proteinExistence type="inferred from homology"/>
<dbReference type="Gene3D" id="3.20.20.300">
    <property type="entry name" value="Glycoside hydrolase, family 3, N-terminal domain"/>
    <property type="match status" value="1"/>
</dbReference>
<evidence type="ECO:0000256" key="3">
    <source>
        <dbReference type="ARBA" id="ARBA00023295"/>
    </source>
</evidence>
<dbReference type="Proteomes" id="UP000600365">
    <property type="component" value="Unassembled WGS sequence"/>
</dbReference>
<dbReference type="PANTHER" id="PTHR30480:SF16">
    <property type="entry name" value="GLYCOSIDE HYDROLASE FAMILY 3 DOMAIN PROTEIN"/>
    <property type="match status" value="1"/>
</dbReference>
<dbReference type="EMBL" id="BMMM01000012">
    <property type="protein sequence ID" value="GGN78329.1"/>
    <property type="molecule type" value="Genomic_DNA"/>
</dbReference>
<dbReference type="InterPro" id="IPR017853">
    <property type="entry name" value="GH"/>
</dbReference>
<dbReference type="InterPro" id="IPR050226">
    <property type="entry name" value="NagZ_Beta-hexosaminidase"/>
</dbReference>
<comment type="similarity">
    <text evidence="1">Belongs to the glycosyl hydrolase 3 family.</text>
</comment>
<dbReference type="SUPFAM" id="SSF51445">
    <property type="entry name" value="(Trans)glycosidases"/>
    <property type="match status" value="1"/>
</dbReference>
<reference evidence="5 6" key="1">
    <citation type="journal article" date="2014" name="Int. J. Syst. Evol. Microbiol.">
        <title>Complete genome sequence of Corynebacterium casei LMG S-19264T (=DSM 44701T), isolated from a smear-ripened cheese.</title>
        <authorList>
            <consortium name="US DOE Joint Genome Institute (JGI-PGF)"/>
            <person name="Walter F."/>
            <person name="Albersmeier A."/>
            <person name="Kalinowski J."/>
            <person name="Ruckert C."/>
        </authorList>
    </citation>
    <scope>NUCLEOTIDE SEQUENCE [LARGE SCALE GENOMIC DNA]</scope>
    <source>
        <strain evidence="5 6">CGMCC 4.7111</strain>
    </source>
</reference>
<evidence type="ECO:0000313" key="6">
    <source>
        <dbReference type="Proteomes" id="UP000600365"/>
    </source>
</evidence>
<gene>
    <name evidence="5" type="ORF">GCM10011579_061410</name>
</gene>
<dbReference type="PRINTS" id="PR00133">
    <property type="entry name" value="GLHYDRLASE3"/>
</dbReference>
<dbReference type="Pfam" id="PF00933">
    <property type="entry name" value="Glyco_hydro_3"/>
    <property type="match status" value="1"/>
</dbReference>
<dbReference type="PANTHER" id="PTHR30480">
    <property type="entry name" value="BETA-HEXOSAMINIDASE-RELATED"/>
    <property type="match status" value="1"/>
</dbReference>
<protein>
    <submittedName>
        <fullName evidence="5">Sugar hydrolase</fullName>
    </submittedName>
</protein>
<accession>A0A917Y8K3</accession>
<evidence type="ECO:0000256" key="1">
    <source>
        <dbReference type="ARBA" id="ARBA00005336"/>
    </source>
</evidence>
<dbReference type="InterPro" id="IPR036962">
    <property type="entry name" value="Glyco_hydro_3_N_sf"/>
</dbReference>
<dbReference type="FunFam" id="3.20.20.300:FF:000018">
    <property type="entry name" value="Sugar hydrolase"/>
    <property type="match status" value="1"/>
</dbReference>
<evidence type="ECO:0000256" key="2">
    <source>
        <dbReference type="ARBA" id="ARBA00022801"/>
    </source>
</evidence>
<keyword evidence="3" id="KW-0326">Glycosidase</keyword>